<sequence length="113" mass="13312">MKSSPIKKPRPSPVLTSQQLKPVARTRRRREDWLPLPFPASQVLQNRNNWPIRLTRKDPAVVNEGQYSVAMLFRRVDRNSREVIVYDNDKMISGTSSEEMPQKFLWYEDKLIS</sequence>
<protein>
    <submittedName>
        <fullName evidence="2">Uncharacterized protein</fullName>
    </submittedName>
</protein>
<comment type="caution">
    <text evidence="2">The sequence shown here is derived from an EMBL/GenBank/DDBJ whole genome shotgun (WGS) entry which is preliminary data.</text>
</comment>
<gene>
    <name evidence="2" type="ORF">O181_067548</name>
</gene>
<accession>A0A9Q3EYZ4</accession>
<evidence type="ECO:0000256" key="1">
    <source>
        <dbReference type="SAM" id="MobiDB-lite"/>
    </source>
</evidence>
<reference evidence="2" key="1">
    <citation type="submission" date="2021-03" db="EMBL/GenBank/DDBJ databases">
        <title>Draft genome sequence of rust myrtle Austropuccinia psidii MF-1, a brazilian biotype.</title>
        <authorList>
            <person name="Quecine M.C."/>
            <person name="Pachon D.M.R."/>
            <person name="Bonatelli M.L."/>
            <person name="Correr F.H."/>
            <person name="Franceschini L.M."/>
            <person name="Leite T.F."/>
            <person name="Margarido G.R.A."/>
            <person name="Almeida C.A."/>
            <person name="Ferrarezi J.A."/>
            <person name="Labate C.A."/>
        </authorList>
    </citation>
    <scope>NUCLEOTIDE SEQUENCE</scope>
    <source>
        <strain evidence="2">MF-1</strain>
    </source>
</reference>
<proteinExistence type="predicted"/>
<organism evidence="2 3">
    <name type="scientific">Austropuccinia psidii MF-1</name>
    <dbReference type="NCBI Taxonomy" id="1389203"/>
    <lineage>
        <taxon>Eukaryota</taxon>
        <taxon>Fungi</taxon>
        <taxon>Dikarya</taxon>
        <taxon>Basidiomycota</taxon>
        <taxon>Pucciniomycotina</taxon>
        <taxon>Pucciniomycetes</taxon>
        <taxon>Pucciniales</taxon>
        <taxon>Sphaerophragmiaceae</taxon>
        <taxon>Austropuccinia</taxon>
    </lineage>
</organism>
<feature type="compositionally biased region" description="Basic residues" evidence="1">
    <location>
        <begin position="1"/>
        <end position="10"/>
    </location>
</feature>
<dbReference type="EMBL" id="AVOT02033859">
    <property type="protein sequence ID" value="MBW0527833.1"/>
    <property type="molecule type" value="Genomic_DNA"/>
</dbReference>
<name>A0A9Q3EYZ4_9BASI</name>
<feature type="region of interest" description="Disordered" evidence="1">
    <location>
        <begin position="1"/>
        <end position="28"/>
    </location>
</feature>
<dbReference type="Proteomes" id="UP000765509">
    <property type="component" value="Unassembled WGS sequence"/>
</dbReference>
<evidence type="ECO:0000313" key="2">
    <source>
        <dbReference type="EMBL" id="MBW0527833.1"/>
    </source>
</evidence>
<dbReference type="AlphaFoldDB" id="A0A9Q3EYZ4"/>
<evidence type="ECO:0000313" key="3">
    <source>
        <dbReference type="Proteomes" id="UP000765509"/>
    </source>
</evidence>
<keyword evidence="3" id="KW-1185">Reference proteome</keyword>